<feature type="transmembrane region" description="Helical" evidence="1">
    <location>
        <begin position="188"/>
        <end position="205"/>
    </location>
</feature>
<feature type="transmembrane region" description="Helical" evidence="1">
    <location>
        <begin position="148"/>
        <end position="168"/>
    </location>
</feature>
<feature type="transmembrane region" description="Helical" evidence="1">
    <location>
        <begin position="15"/>
        <end position="40"/>
    </location>
</feature>
<reference evidence="2" key="2">
    <citation type="submission" date="2020-09" db="EMBL/GenBank/DDBJ databases">
        <authorList>
            <person name="Sun Q."/>
            <person name="Kim S."/>
        </authorList>
    </citation>
    <scope>NUCLEOTIDE SEQUENCE</scope>
    <source>
        <strain evidence="2">KCTC 22169</strain>
    </source>
</reference>
<accession>A0A918JZ21</accession>
<name>A0A918JZ21_9GAMM</name>
<keyword evidence="3" id="KW-1185">Reference proteome</keyword>
<keyword evidence="1" id="KW-1133">Transmembrane helix</keyword>
<sequence>MLGLARFAMKSPLNVGVLAAGFAALPLLYAISAALVGLVTLRRGTTAGTQTLVWSLAGALIAWRTTGIILPLLVLPITAILAIVLRRVQDWHLTLLFAAVLGLALAVFGQLTMADRFAAVVTQIQTVMLGSESQPGWKVLEGIKDQGAYLIMAAEVFEALLCLMLARYWQAGLYNPGGFGAEFRALRYSGRLLVGWVVFLALTLVVKPAATLLLLMPLIFAGVALVHGVVARAKLGGQWLVAFYLGTVLFNQFFLPLLVLAAVTDGVFDYRAQLDRRSDRDDE</sequence>
<comment type="caution">
    <text evidence="2">The sequence shown here is derived from an EMBL/GenBank/DDBJ whole genome shotgun (WGS) entry which is preliminary data.</text>
</comment>
<dbReference type="EMBL" id="BMXR01000001">
    <property type="protein sequence ID" value="GGX38181.1"/>
    <property type="molecule type" value="Genomic_DNA"/>
</dbReference>
<reference evidence="2" key="1">
    <citation type="journal article" date="2014" name="Int. J. Syst. Evol. Microbiol.">
        <title>Complete genome sequence of Corynebacterium casei LMG S-19264T (=DSM 44701T), isolated from a smear-ripened cheese.</title>
        <authorList>
            <consortium name="US DOE Joint Genome Institute (JGI-PGF)"/>
            <person name="Walter F."/>
            <person name="Albersmeier A."/>
            <person name="Kalinowski J."/>
            <person name="Ruckert C."/>
        </authorList>
    </citation>
    <scope>NUCLEOTIDE SEQUENCE</scope>
    <source>
        <strain evidence="2">KCTC 22169</strain>
    </source>
</reference>
<feature type="transmembrane region" description="Helical" evidence="1">
    <location>
        <begin position="91"/>
        <end position="108"/>
    </location>
</feature>
<proteinExistence type="predicted"/>
<keyword evidence="1" id="KW-0812">Transmembrane</keyword>
<evidence type="ECO:0000256" key="1">
    <source>
        <dbReference type="SAM" id="Phobius"/>
    </source>
</evidence>
<evidence type="ECO:0008006" key="4">
    <source>
        <dbReference type="Google" id="ProtNLM"/>
    </source>
</evidence>
<evidence type="ECO:0000313" key="2">
    <source>
        <dbReference type="EMBL" id="GGX38181.1"/>
    </source>
</evidence>
<feature type="transmembrane region" description="Helical" evidence="1">
    <location>
        <begin position="212"/>
        <end position="230"/>
    </location>
</feature>
<feature type="transmembrane region" description="Helical" evidence="1">
    <location>
        <begin position="52"/>
        <end position="85"/>
    </location>
</feature>
<dbReference type="RefSeq" id="WP_189606477.1">
    <property type="nucleotide sequence ID" value="NZ_BMXR01000001.1"/>
</dbReference>
<dbReference type="Proteomes" id="UP000626148">
    <property type="component" value="Unassembled WGS sequence"/>
</dbReference>
<feature type="transmembrane region" description="Helical" evidence="1">
    <location>
        <begin position="242"/>
        <end position="268"/>
    </location>
</feature>
<organism evidence="2 3">
    <name type="scientific">Saccharospirillum salsuginis</name>
    <dbReference type="NCBI Taxonomy" id="418750"/>
    <lineage>
        <taxon>Bacteria</taxon>
        <taxon>Pseudomonadati</taxon>
        <taxon>Pseudomonadota</taxon>
        <taxon>Gammaproteobacteria</taxon>
        <taxon>Oceanospirillales</taxon>
        <taxon>Saccharospirillaceae</taxon>
        <taxon>Saccharospirillum</taxon>
    </lineage>
</organism>
<protein>
    <recommendedName>
        <fullName evidence="4">DUF2232 domain-containing protein</fullName>
    </recommendedName>
</protein>
<keyword evidence="1" id="KW-0472">Membrane</keyword>
<evidence type="ECO:0000313" key="3">
    <source>
        <dbReference type="Proteomes" id="UP000626148"/>
    </source>
</evidence>
<gene>
    <name evidence="2" type="ORF">GCM10007392_00370</name>
</gene>
<dbReference type="AlphaFoldDB" id="A0A918JZ21"/>